<evidence type="ECO:0000259" key="4">
    <source>
        <dbReference type="Pfam" id="PF13695"/>
    </source>
</evidence>
<dbReference type="AlphaFoldDB" id="A0AAE2D8Y5"/>
<evidence type="ECO:0000313" key="6">
    <source>
        <dbReference type="Proteomes" id="UP001292079"/>
    </source>
</evidence>
<organism evidence="5 6">
    <name type="scientific">Schistosoma mekongi</name>
    <name type="common">Parasitic worm</name>
    <dbReference type="NCBI Taxonomy" id="38744"/>
    <lineage>
        <taxon>Eukaryota</taxon>
        <taxon>Metazoa</taxon>
        <taxon>Spiralia</taxon>
        <taxon>Lophotrochozoa</taxon>
        <taxon>Platyhelminthes</taxon>
        <taxon>Trematoda</taxon>
        <taxon>Digenea</taxon>
        <taxon>Strigeidida</taxon>
        <taxon>Schistosomatoidea</taxon>
        <taxon>Schistosomatidae</taxon>
        <taxon>Schistosoma</taxon>
    </lineage>
</organism>
<accession>A0AAE2D8Y5</accession>
<evidence type="ECO:0000256" key="1">
    <source>
        <dbReference type="ARBA" id="ARBA00022723"/>
    </source>
</evidence>
<name>A0AAE2D8Y5_SCHME</name>
<keyword evidence="1" id="KW-0479">Metal-binding</keyword>
<dbReference type="Pfam" id="PF13695">
    <property type="entry name" value="Zn_ribbon_3CxxC"/>
    <property type="match status" value="1"/>
</dbReference>
<protein>
    <recommendedName>
        <fullName evidence="4">3CxxC-type domain-containing protein</fullName>
    </recommendedName>
</protein>
<reference evidence="5" key="1">
    <citation type="submission" date="2022-04" db="EMBL/GenBank/DDBJ databases">
        <authorList>
            <person name="Xu L."/>
            <person name="Lv Z."/>
        </authorList>
    </citation>
    <scope>NUCLEOTIDE SEQUENCE</scope>
    <source>
        <strain evidence="5">LV_2022a</strain>
    </source>
</reference>
<reference evidence="5" key="2">
    <citation type="journal article" date="2023" name="Infect Dis Poverty">
        <title>Chromosome-scale genome of the human blood fluke Schistosoma mekongi and its implications for public health.</title>
        <authorList>
            <person name="Zhou M."/>
            <person name="Xu L."/>
            <person name="Xu D."/>
            <person name="Chen W."/>
            <person name="Khan J."/>
            <person name="Hu Y."/>
            <person name="Huang H."/>
            <person name="Wei H."/>
            <person name="Zhang Y."/>
            <person name="Chusongsang P."/>
            <person name="Tanasarnprasert K."/>
            <person name="Hu X."/>
            <person name="Limpanont Y."/>
            <person name="Lv Z."/>
        </authorList>
    </citation>
    <scope>NUCLEOTIDE SEQUENCE</scope>
    <source>
        <strain evidence="5">LV_2022a</strain>
    </source>
</reference>
<feature type="domain" description="3CxxC-type" evidence="4">
    <location>
        <begin position="105"/>
        <end position="185"/>
    </location>
</feature>
<keyword evidence="2" id="KW-0863">Zinc-finger</keyword>
<dbReference type="EMBL" id="JALJAT010000001">
    <property type="protein sequence ID" value="KAK4475482.1"/>
    <property type="molecule type" value="Genomic_DNA"/>
</dbReference>
<keyword evidence="3" id="KW-0862">Zinc</keyword>
<sequence>MNDDSVYETYQICICPIHIIQILSEYFLIYKDKIKNFVKHITNDEQAVQSIDTELHKRLHILWLGYFYELYIQPDALHNIIWIFSPFNDSQTIISNFIWSKKISVKFRFQCSYCNHIWTSKKGFIHVYIGYRPFDTKINQSGYIMNTYEFLFSLDQQKCTQCNSNRLVSGSTYPHEVIKVLTYIRSYMYIRPVNYHLLQYGYKIEFFKNSPLLLTSYHHVKDKQIKNF</sequence>
<keyword evidence="6" id="KW-1185">Reference proteome</keyword>
<dbReference type="GO" id="GO:0008270">
    <property type="term" value="F:zinc ion binding"/>
    <property type="evidence" value="ECO:0007669"/>
    <property type="project" value="UniProtKB-KW"/>
</dbReference>
<comment type="caution">
    <text evidence="5">The sequence shown here is derived from an EMBL/GenBank/DDBJ whole genome shotgun (WGS) entry which is preliminary data.</text>
</comment>
<dbReference type="InterPro" id="IPR027377">
    <property type="entry name" value="ZAR1/RTP1-5-like_Znf-3CxxC"/>
</dbReference>
<gene>
    <name evidence="5" type="ORF">MN116_002532</name>
</gene>
<dbReference type="Proteomes" id="UP001292079">
    <property type="component" value="Unassembled WGS sequence"/>
</dbReference>
<evidence type="ECO:0000256" key="3">
    <source>
        <dbReference type="ARBA" id="ARBA00022833"/>
    </source>
</evidence>
<evidence type="ECO:0000313" key="5">
    <source>
        <dbReference type="EMBL" id="KAK4475482.1"/>
    </source>
</evidence>
<evidence type="ECO:0000256" key="2">
    <source>
        <dbReference type="ARBA" id="ARBA00022771"/>
    </source>
</evidence>
<proteinExistence type="predicted"/>